<dbReference type="Gene3D" id="4.10.520.10">
    <property type="entry name" value="IHF-like DNA-binding proteins"/>
    <property type="match status" value="1"/>
</dbReference>
<dbReference type="GO" id="GO:0003677">
    <property type="term" value="F:DNA binding"/>
    <property type="evidence" value="ECO:0007669"/>
    <property type="project" value="UniProtKB-KW"/>
</dbReference>
<dbReference type="PANTHER" id="PTHR33175">
    <property type="entry name" value="DNA-BINDING PROTEIN HU"/>
    <property type="match status" value="1"/>
</dbReference>
<comment type="similarity">
    <text evidence="1 3">Belongs to the bacterial histone-like protein family.</text>
</comment>
<dbReference type="NCBIfam" id="NF001222">
    <property type="entry name" value="PRK00199.1"/>
    <property type="match status" value="1"/>
</dbReference>
<evidence type="ECO:0000256" key="1">
    <source>
        <dbReference type="ARBA" id="ARBA00010529"/>
    </source>
</evidence>
<dbReference type="PRINTS" id="PR01727">
    <property type="entry name" value="DNABINDINGHU"/>
</dbReference>
<dbReference type="RefSeq" id="WP_039643327.1">
    <property type="nucleotide sequence ID" value="NZ_JXBL01000001.1"/>
</dbReference>
<proteinExistence type="inferred from homology"/>
<keyword evidence="2" id="KW-0238">DNA-binding</keyword>
<evidence type="ECO:0000313" key="4">
    <source>
        <dbReference type="EMBL" id="KIE41543.1"/>
    </source>
</evidence>
<dbReference type="InterPro" id="IPR000119">
    <property type="entry name" value="Hist_DNA-bd"/>
</dbReference>
<name>A0A0C1TQI9_9BACT</name>
<dbReference type="InterPro" id="IPR010992">
    <property type="entry name" value="IHF-like_DNA-bd_dom_sf"/>
</dbReference>
<evidence type="ECO:0000313" key="5">
    <source>
        <dbReference type="Proteomes" id="UP000031433"/>
    </source>
</evidence>
<organism evidence="4 5">
    <name type="scientific">Geobacter soli</name>
    <dbReference type="NCBI Taxonomy" id="1510391"/>
    <lineage>
        <taxon>Bacteria</taxon>
        <taxon>Pseudomonadati</taxon>
        <taxon>Thermodesulfobacteriota</taxon>
        <taxon>Desulfuromonadia</taxon>
        <taxon>Geobacterales</taxon>
        <taxon>Geobacteraceae</taxon>
        <taxon>Geobacter</taxon>
    </lineage>
</organism>
<sequence>MTKSELVEMLAEKNSWLTRKDSEMVVNIVFDSIADALKSGEKVEIRGFGSFTVRERGAREARNPKSGAIVKIPAKKTPFFKTGKELRERVNREYAD</sequence>
<dbReference type="SMART" id="SM00411">
    <property type="entry name" value="BHL"/>
    <property type="match status" value="1"/>
</dbReference>
<evidence type="ECO:0000256" key="2">
    <source>
        <dbReference type="ARBA" id="ARBA00023125"/>
    </source>
</evidence>
<reference evidence="4 5" key="1">
    <citation type="submission" date="2015-01" db="EMBL/GenBank/DDBJ databases">
        <title>Genome sequence of the anaerobic bacterium Geobacter soli GSS01, a dissimilatory Fe(III) reducer from soil.</title>
        <authorList>
            <person name="Yang G."/>
            <person name="Zhou S."/>
        </authorList>
    </citation>
    <scope>NUCLEOTIDE SEQUENCE [LARGE SCALE GENOMIC DNA]</scope>
    <source>
        <strain evidence="4 5">GSS01</strain>
    </source>
</reference>
<keyword evidence="5" id="KW-1185">Reference proteome</keyword>
<dbReference type="Pfam" id="PF00216">
    <property type="entry name" value="Bac_DNA_binding"/>
    <property type="match status" value="1"/>
</dbReference>
<dbReference type="FunFam" id="4.10.520.10:FF:000008">
    <property type="entry name" value="Integration host factor subunit beta"/>
    <property type="match status" value="1"/>
</dbReference>
<dbReference type="AlphaFoldDB" id="A0A0C1TQI9"/>
<dbReference type="Proteomes" id="UP000031433">
    <property type="component" value="Unassembled WGS sequence"/>
</dbReference>
<dbReference type="PANTHER" id="PTHR33175:SF5">
    <property type="entry name" value="INTEGRATION HOST FACTOR SUBUNIT BETA"/>
    <property type="match status" value="1"/>
</dbReference>
<evidence type="ECO:0000256" key="3">
    <source>
        <dbReference type="RuleBase" id="RU003939"/>
    </source>
</evidence>
<comment type="caution">
    <text evidence="4">The sequence shown here is derived from an EMBL/GenBank/DDBJ whole genome shotgun (WGS) entry which is preliminary data.</text>
</comment>
<dbReference type="CDD" id="cd13836">
    <property type="entry name" value="IHF_B"/>
    <property type="match status" value="1"/>
</dbReference>
<dbReference type="GO" id="GO:0005829">
    <property type="term" value="C:cytosol"/>
    <property type="evidence" value="ECO:0007669"/>
    <property type="project" value="TreeGrafter"/>
</dbReference>
<dbReference type="GO" id="GO:0030527">
    <property type="term" value="F:structural constituent of chromatin"/>
    <property type="evidence" value="ECO:0007669"/>
    <property type="project" value="InterPro"/>
</dbReference>
<dbReference type="EMBL" id="JXBL01000001">
    <property type="protein sequence ID" value="KIE41543.1"/>
    <property type="molecule type" value="Genomic_DNA"/>
</dbReference>
<accession>A0A0C1TQI9</accession>
<dbReference type="SUPFAM" id="SSF47729">
    <property type="entry name" value="IHF-like DNA-binding proteins"/>
    <property type="match status" value="1"/>
</dbReference>
<protein>
    <submittedName>
        <fullName evidence="4">Integration host factor subunit beta</fullName>
    </submittedName>
</protein>
<gene>
    <name evidence="4" type="ORF">SE37_02295</name>
</gene>